<accession>A0A2P2J204</accession>
<sequence>MNAMRVSETKNPDLKKIKVRNETKKGKLRVQTPGVSKGLLCL</sequence>
<organism evidence="1">
    <name type="scientific">Rhizophora mucronata</name>
    <name type="common">Asiatic mangrove</name>
    <dbReference type="NCBI Taxonomy" id="61149"/>
    <lineage>
        <taxon>Eukaryota</taxon>
        <taxon>Viridiplantae</taxon>
        <taxon>Streptophyta</taxon>
        <taxon>Embryophyta</taxon>
        <taxon>Tracheophyta</taxon>
        <taxon>Spermatophyta</taxon>
        <taxon>Magnoliopsida</taxon>
        <taxon>eudicotyledons</taxon>
        <taxon>Gunneridae</taxon>
        <taxon>Pentapetalae</taxon>
        <taxon>rosids</taxon>
        <taxon>fabids</taxon>
        <taxon>Malpighiales</taxon>
        <taxon>Rhizophoraceae</taxon>
        <taxon>Rhizophora</taxon>
    </lineage>
</organism>
<dbReference type="AlphaFoldDB" id="A0A2P2J204"/>
<evidence type="ECO:0000313" key="1">
    <source>
        <dbReference type="EMBL" id="MBW87488.1"/>
    </source>
</evidence>
<proteinExistence type="predicted"/>
<reference evidence="1" key="1">
    <citation type="submission" date="2018-02" db="EMBL/GenBank/DDBJ databases">
        <title>Rhizophora mucronata_Transcriptome.</title>
        <authorList>
            <person name="Meera S.P."/>
            <person name="Sreeshan A."/>
            <person name="Augustine A."/>
        </authorList>
    </citation>
    <scope>NUCLEOTIDE SEQUENCE</scope>
    <source>
        <tissue evidence="1">Leaf</tissue>
    </source>
</reference>
<name>A0A2P2J204_RHIMU</name>
<dbReference type="EMBL" id="GGEC01007005">
    <property type="protein sequence ID" value="MBW87488.1"/>
    <property type="molecule type" value="Transcribed_RNA"/>
</dbReference>
<protein>
    <submittedName>
        <fullName evidence="1">Uncharacterized protein</fullName>
    </submittedName>
</protein>